<keyword evidence="1" id="KW-0812">Transmembrane</keyword>
<gene>
    <name evidence="2" type="ORF">HDF14_002779</name>
</gene>
<feature type="transmembrane region" description="Helical" evidence="1">
    <location>
        <begin position="12"/>
        <end position="32"/>
    </location>
</feature>
<proteinExistence type="predicted"/>
<keyword evidence="1" id="KW-1133">Transmembrane helix</keyword>
<reference evidence="2 3" key="1">
    <citation type="submission" date="2020-08" db="EMBL/GenBank/DDBJ databases">
        <title>Genomic Encyclopedia of Type Strains, Phase IV (KMG-V): Genome sequencing to study the core and pangenomes of soil and plant-associated prokaryotes.</title>
        <authorList>
            <person name="Whitman W."/>
        </authorList>
    </citation>
    <scope>NUCLEOTIDE SEQUENCE [LARGE SCALE GENOMIC DNA]</scope>
    <source>
        <strain evidence="2 3">X5P2</strain>
    </source>
</reference>
<sequence>MRTNDRINMTTCSDTLILFEYVTSATVTPFLIAASRSTWSDPMPAVTANLSFFAFAIVSGVR</sequence>
<organism evidence="2 3">
    <name type="scientific">Tunturiibacter gelidiferens</name>
    <dbReference type="NCBI Taxonomy" id="3069689"/>
    <lineage>
        <taxon>Bacteria</taxon>
        <taxon>Pseudomonadati</taxon>
        <taxon>Acidobacteriota</taxon>
        <taxon>Terriglobia</taxon>
        <taxon>Terriglobales</taxon>
        <taxon>Acidobacteriaceae</taxon>
        <taxon>Tunturiibacter</taxon>
    </lineage>
</organism>
<evidence type="ECO:0000313" key="3">
    <source>
        <dbReference type="Proteomes" id="UP000535182"/>
    </source>
</evidence>
<dbReference type="EMBL" id="JACHEB010000005">
    <property type="protein sequence ID" value="MBB5329163.1"/>
    <property type="molecule type" value="Genomic_DNA"/>
</dbReference>
<evidence type="ECO:0000256" key="1">
    <source>
        <dbReference type="SAM" id="Phobius"/>
    </source>
</evidence>
<protein>
    <submittedName>
        <fullName evidence="2">Uncharacterized protein</fullName>
    </submittedName>
</protein>
<dbReference type="AlphaFoldDB" id="A0A9X0QF04"/>
<name>A0A9X0QF04_9BACT</name>
<accession>A0A9X0QF04</accession>
<evidence type="ECO:0000313" key="2">
    <source>
        <dbReference type="EMBL" id="MBB5329163.1"/>
    </source>
</evidence>
<keyword evidence="1" id="KW-0472">Membrane</keyword>
<comment type="caution">
    <text evidence="2">The sequence shown here is derived from an EMBL/GenBank/DDBJ whole genome shotgun (WGS) entry which is preliminary data.</text>
</comment>
<feature type="transmembrane region" description="Helical" evidence="1">
    <location>
        <begin position="44"/>
        <end position="61"/>
    </location>
</feature>
<dbReference type="Proteomes" id="UP000535182">
    <property type="component" value="Unassembled WGS sequence"/>
</dbReference>
<keyword evidence="3" id="KW-1185">Reference proteome</keyword>